<dbReference type="AlphaFoldDB" id="A0A0F9TFF9"/>
<dbReference type="NCBIfam" id="NF006878">
    <property type="entry name" value="PRK09375.1-2"/>
    <property type="match status" value="1"/>
</dbReference>
<evidence type="ECO:0000256" key="9">
    <source>
        <dbReference type="ARBA" id="ARBA00023014"/>
    </source>
</evidence>
<proteinExistence type="predicted"/>
<dbReference type="Gene3D" id="3.40.50.10800">
    <property type="entry name" value="NadA-like"/>
    <property type="match status" value="3"/>
</dbReference>
<accession>A0A0F9TFF9</accession>
<evidence type="ECO:0000313" key="10">
    <source>
        <dbReference type="EMBL" id="KKN40193.1"/>
    </source>
</evidence>
<dbReference type="GO" id="GO:0034628">
    <property type="term" value="P:'de novo' NAD+ biosynthetic process from L-aspartate"/>
    <property type="evidence" value="ECO:0007669"/>
    <property type="project" value="TreeGrafter"/>
</dbReference>
<dbReference type="GO" id="GO:0051539">
    <property type="term" value="F:4 iron, 4 sulfur cluster binding"/>
    <property type="evidence" value="ECO:0007669"/>
    <property type="project" value="UniProtKB-KW"/>
</dbReference>
<dbReference type="InterPro" id="IPR003473">
    <property type="entry name" value="NadA"/>
</dbReference>
<evidence type="ECO:0000256" key="4">
    <source>
        <dbReference type="ARBA" id="ARBA00022485"/>
    </source>
</evidence>
<organism evidence="10">
    <name type="scientific">marine sediment metagenome</name>
    <dbReference type="NCBI Taxonomy" id="412755"/>
    <lineage>
        <taxon>unclassified sequences</taxon>
        <taxon>metagenomes</taxon>
        <taxon>ecological metagenomes</taxon>
    </lineage>
</organism>
<dbReference type="Pfam" id="PF02445">
    <property type="entry name" value="NadA"/>
    <property type="match status" value="1"/>
</dbReference>
<dbReference type="GO" id="GO:0046872">
    <property type="term" value="F:metal ion binding"/>
    <property type="evidence" value="ECO:0007669"/>
    <property type="project" value="UniProtKB-KW"/>
</dbReference>
<dbReference type="GO" id="GO:0008987">
    <property type="term" value="F:quinolinate synthetase A activity"/>
    <property type="evidence" value="ECO:0007669"/>
    <property type="project" value="InterPro"/>
</dbReference>
<keyword evidence="4" id="KW-0004">4Fe-4S</keyword>
<gene>
    <name evidence="10" type="ORF">LCGC14_0735900</name>
</gene>
<dbReference type="FunFam" id="3.40.50.10800:FF:000001">
    <property type="entry name" value="Quinolinate synthase A"/>
    <property type="match status" value="1"/>
</dbReference>
<dbReference type="EC" id="2.5.1.72" evidence="3"/>
<evidence type="ECO:0000256" key="8">
    <source>
        <dbReference type="ARBA" id="ARBA00023004"/>
    </source>
</evidence>
<dbReference type="PANTHER" id="PTHR30573:SF0">
    <property type="entry name" value="QUINOLINATE SYNTHASE, CHLOROPLASTIC"/>
    <property type="match status" value="1"/>
</dbReference>
<dbReference type="SUPFAM" id="SSF142754">
    <property type="entry name" value="NadA-like"/>
    <property type="match status" value="1"/>
</dbReference>
<comment type="caution">
    <text evidence="10">The sequence shown here is derived from an EMBL/GenBank/DDBJ whole genome shotgun (WGS) entry which is preliminary data.</text>
</comment>
<keyword evidence="8" id="KW-0408">Iron</keyword>
<evidence type="ECO:0000256" key="5">
    <source>
        <dbReference type="ARBA" id="ARBA00022642"/>
    </source>
</evidence>
<dbReference type="EMBL" id="LAZR01001719">
    <property type="protein sequence ID" value="KKN40193.1"/>
    <property type="molecule type" value="Genomic_DNA"/>
</dbReference>
<keyword evidence="7" id="KW-0479">Metal-binding</keyword>
<evidence type="ECO:0000256" key="1">
    <source>
        <dbReference type="ARBA" id="ARBA00001966"/>
    </source>
</evidence>
<comment type="cofactor">
    <cofactor evidence="1">
        <name>[4Fe-4S] cluster</name>
        <dbReference type="ChEBI" id="CHEBI:49883"/>
    </cofactor>
</comment>
<dbReference type="InterPro" id="IPR036094">
    <property type="entry name" value="NadA_sf"/>
</dbReference>
<keyword evidence="6" id="KW-0808">Transferase</keyword>
<keyword evidence="9" id="KW-0411">Iron-sulfur</keyword>
<reference evidence="10" key="1">
    <citation type="journal article" date="2015" name="Nature">
        <title>Complex archaea that bridge the gap between prokaryotes and eukaryotes.</title>
        <authorList>
            <person name="Spang A."/>
            <person name="Saw J.H."/>
            <person name="Jorgensen S.L."/>
            <person name="Zaremba-Niedzwiedzka K."/>
            <person name="Martijn J."/>
            <person name="Lind A.E."/>
            <person name="van Eijk R."/>
            <person name="Schleper C."/>
            <person name="Guy L."/>
            <person name="Ettema T.J."/>
        </authorList>
    </citation>
    <scope>NUCLEOTIDE SEQUENCE</scope>
</reference>
<evidence type="ECO:0000256" key="7">
    <source>
        <dbReference type="ARBA" id="ARBA00022723"/>
    </source>
</evidence>
<protein>
    <recommendedName>
        <fullName evidence="3">quinolinate synthase</fullName>
        <ecNumber evidence="3">2.5.1.72</ecNumber>
    </recommendedName>
</protein>
<sequence length="314" mass="35716">MTLNQLQEEILSLKKKEDLTILAHYYQPIEIQEIADYLGDSLGLSRIAKEKANTKYIIFAGVDFMAETASILNQDKHVLIPNYEACCPMAAFLTPEKVLNFKKKYPGLPVIVYVNSTASVKAESDICCTSSNAVRIVQRINEEFNSEAVLFGPDANLADYAEQLTKIKTIKMPERGHCIVHSQIKPEHVKQARNEHPNAKVLVHPECTRDVRELSDVVGSTAHMYNAVKNSTLTDNEFIIGTEKGLMERMAQDFPSKKFYMVMNKLECYNMKKNSLELMKYVLENLDDKDFEVKVPTEIANRALIPIEKMLRYS</sequence>
<evidence type="ECO:0000256" key="3">
    <source>
        <dbReference type="ARBA" id="ARBA00012669"/>
    </source>
</evidence>
<dbReference type="UniPathway" id="UPA00253">
    <property type="reaction ID" value="UER00327"/>
</dbReference>
<comment type="pathway">
    <text evidence="2">Cofactor biosynthesis; NAD(+) biosynthesis; quinolinate from iminoaspartate: step 1/1.</text>
</comment>
<keyword evidence="5" id="KW-0662">Pyridine nucleotide biosynthesis</keyword>
<name>A0A0F9TFF9_9ZZZZ</name>
<dbReference type="NCBIfam" id="TIGR00550">
    <property type="entry name" value="nadA"/>
    <property type="match status" value="1"/>
</dbReference>
<evidence type="ECO:0000256" key="6">
    <source>
        <dbReference type="ARBA" id="ARBA00022679"/>
    </source>
</evidence>
<dbReference type="PANTHER" id="PTHR30573">
    <property type="entry name" value="QUINOLINATE SYNTHETASE A"/>
    <property type="match status" value="1"/>
</dbReference>
<evidence type="ECO:0000256" key="2">
    <source>
        <dbReference type="ARBA" id="ARBA00005065"/>
    </source>
</evidence>